<dbReference type="InterPro" id="IPR032466">
    <property type="entry name" value="Metal_Hydrolase"/>
</dbReference>
<dbReference type="Proteomes" id="UP000319142">
    <property type="component" value="Unassembled WGS sequence"/>
</dbReference>
<dbReference type="GO" id="GO:0005829">
    <property type="term" value="C:cytosol"/>
    <property type="evidence" value="ECO:0007669"/>
    <property type="project" value="TreeGrafter"/>
</dbReference>
<protein>
    <submittedName>
        <fullName evidence="5">TatD family deoxyribonuclease</fullName>
    </submittedName>
</protein>
<gene>
    <name evidence="5" type="ORF">FHK81_12435</name>
</gene>
<feature type="binding site" evidence="4">
    <location>
        <position position="129"/>
    </location>
    <ligand>
        <name>a divalent metal cation</name>
        <dbReference type="ChEBI" id="CHEBI:60240"/>
        <label>2</label>
    </ligand>
</feature>
<dbReference type="PROSITE" id="PS01137">
    <property type="entry name" value="TATD_1"/>
    <property type="match status" value="1"/>
</dbReference>
<dbReference type="InterPro" id="IPR018228">
    <property type="entry name" value="DNase_TatD-rel_CS"/>
</dbReference>
<dbReference type="PANTHER" id="PTHR46124:SF3">
    <property type="entry name" value="HYDROLASE"/>
    <property type="match status" value="1"/>
</dbReference>
<dbReference type="PANTHER" id="PTHR46124">
    <property type="entry name" value="D-AMINOACYL-TRNA DEACYLASE"/>
    <property type="match status" value="1"/>
</dbReference>
<feature type="binding site" evidence="4">
    <location>
        <position position="7"/>
    </location>
    <ligand>
        <name>a divalent metal cation</name>
        <dbReference type="ChEBI" id="CHEBI:60240"/>
        <label>1</label>
    </ligand>
</feature>
<dbReference type="PROSITE" id="PS01091">
    <property type="entry name" value="TATD_3"/>
    <property type="match status" value="1"/>
</dbReference>
<evidence type="ECO:0000313" key="6">
    <source>
        <dbReference type="Proteomes" id="UP000319142"/>
    </source>
</evidence>
<dbReference type="GO" id="GO:0046872">
    <property type="term" value="F:metal ion binding"/>
    <property type="evidence" value="ECO:0007669"/>
    <property type="project" value="UniProtKB-KW"/>
</dbReference>
<comment type="caution">
    <text evidence="5">The sequence shown here is derived from an EMBL/GenBank/DDBJ whole genome shotgun (WGS) entry which is preliminary data.</text>
</comment>
<evidence type="ECO:0000256" key="4">
    <source>
        <dbReference type="PIRSR" id="PIRSR005902-1"/>
    </source>
</evidence>
<organism evidence="5 6">
    <name type="scientific">Marinobacter vinifirmus</name>
    <dbReference type="NCBI Taxonomy" id="355591"/>
    <lineage>
        <taxon>Bacteria</taxon>
        <taxon>Pseudomonadati</taxon>
        <taxon>Pseudomonadota</taxon>
        <taxon>Gammaproteobacteria</taxon>
        <taxon>Pseudomonadales</taxon>
        <taxon>Marinobacteraceae</taxon>
        <taxon>Marinobacter</taxon>
    </lineage>
</organism>
<sequence>MRLVDAHCHFDFPRFDGVREQELAAAAKGGVRALVVPGVRRADWDRVQALANPARGIWYCLGIHPWFVEEHTEADLELLGQRLDSHPDGCVGVGECGLDGLKGGFEEQLPWFRAQIQLATRHDYPLVIHSVKAHDQVHAALRAERWQGRALVHGFSGSYQQASKLVDLGCYIGVGGVITHDRARKTRDAIARLPAEALVLETDAPDMAPAGVEKGMNSPACLPAILGCLARLRGQDAEALAEVLLANVSRLYGRSESVLAPSG</sequence>
<dbReference type="CDD" id="cd01310">
    <property type="entry name" value="TatD_DNAse"/>
    <property type="match status" value="1"/>
</dbReference>
<dbReference type="InterPro" id="IPR001130">
    <property type="entry name" value="TatD-like"/>
</dbReference>
<dbReference type="AlphaFoldDB" id="A0A558B6D8"/>
<evidence type="ECO:0000313" key="5">
    <source>
        <dbReference type="EMBL" id="TVT32074.1"/>
    </source>
</evidence>
<keyword evidence="2 4" id="KW-0479">Metal-binding</keyword>
<feature type="binding site" evidence="4">
    <location>
        <position position="95"/>
    </location>
    <ligand>
        <name>a divalent metal cation</name>
        <dbReference type="ChEBI" id="CHEBI:60240"/>
        <label>1</label>
    </ligand>
</feature>
<dbReference type="GO" id="GO:0016788">
    <property type="term" value="F:hydrolase activity, acting on ester bonds"/>
    <property type="evidence" value="ECO:0007669"/>
    <property type="project" value="InterPro"/>
</dbReference>
<feature type="binding site" evidence="4">
    <location>
        <position position="9"/>
    </location>
    <ligand>
        <name>a divalent metal cation</name>
        <dbReference type="ChEBI" id="CHEBI:60240"/>
        <label>1</label>
    </ligand>
</feature>
<dbReference type="Gene3D" id="3.20.20.140">
    <property type="entry name" value="Metal-dependent hydrolases"/>
    <property type="match status" value="1"/>
</dbReference>
<feature type="binding site" evidence="4">
    <location>
        <position position="153"/>
    </location>
    <ligand>
        <name>a divalent metal cation</name>
        <dbReference type="ChEBI" id="CHEBI:60240"/>
        <label>2</label>
    </ligand>
</feature>
<dbReference type="SUPFAM" id="SSF51556">
    <property type="entry name" value="Metallo-dependent hydrolases"/>
    <property type="match status" value="1"/>
</dbReference>
<comment type="similarity">
    <text evidence="1">Belongs to the metallo-dependent hydrolases superfamily. TatD-type hydrolase family.</text>
</comment>
<evidence type="ECO:0000256" key="1">
    <source>
        <dbReference type="ARBA" id="ARBA00009275"/>
    </source>
</evidence>
<dbReference type="RefSeq" id="WP_273134029.1">
    <property type="nucleotide sequence ID" value="NZ_VMRX01000034.1"/>
</dbReference>
<dbReference type="Pfam" id="PF01026">
    <property type="entry name" value="TatD_DNase"/>
    <property type="match status" value="1"/>
</dbReference>
<feature type="binding site" evidence="4">
    <location>
        <position position="203"/>
    </location>
    <ligand>
        <name>a divalent metal cation</name>
        <dbReference type="ChEBI" id="CHEBI:60240"/>
        <label>1</label>
    </ligand>
</feature>
<evidence type="ECO:0000256" key="3">
    <source>
        <dbReference type="ARBA" id="ARBA00022801"/>
    </source>
</evidence>
<dbReference type="FunFam" id="3.20.20.140:FF:000005">
    <property type="entry name" value="TatD family hydrolase"/>
    <property type="match status" value="1"/>
</dbReference>
<dbReference type="EMBL" id="VMRX01000034">
    <property type="protein sequence ID" value="TVT32074.1"/>
    <property type="molecule type" value="Genomic_DNA"/>
</dbReference>
<evidence type="ECO:0000256" key="2">
    <source>
        <dbReference type="ARBA" id="ARBA00022723"/>
    </source>
</evidence>
<accession>A0A558B6D8</accession>
<keyword evidence="3" id="KW-0378">Hydrolase</keyword>
<name>A0A558B6D8_9GAMM</name>
<proteinExistence type="inferred from homology"/>
<dbReference type="PIRSF" id="PIRSF005902">
    <property type="entry name" value="DNase_TatD"/>
    <property type="match status" value="1"/>
</dbReference>
<reference evidence="5 6" key="1">
    <citation type="submission" date="2019-07" db="EMBL/GenBank/DDBJ databases">
        <title>The pathways for chlorine oxyanion respiration interact through the shared metabolite chlorate.</title>
        <authorList>
            <person name="Barnum T.P."/>
            <person name="Cheng Y."/>
            <person name="Hill K.A."/>
            <person name="Lucas L.N."/>
            <person name="Carlson H.K."/>
            <person name="Coates J.D."/>
        </authorList>
    </citation>
    <scope>NUCLEOTIDE SEQUENCE [LARGE SCALE GENOMIC DNA]</scope>
    <source>
        <strain evidence="5">UCB</strain>
    </source>
</reference>